<dbReference type="InterPro" id="IPR008407">
    <property type="entry name" value="Brnchd-chn_aa_trnsp_AzlD"/>
</dbReference>
<keyword evidence="1" id="KW-1133">Transmembrane helix</keyword>
<keyword evidence="1" id="KW-0472">Membrane</keyword>
<evidence type="ECO:0000313" key="2">
    <source>
        <dbReference type="EMBL" id="SIS58356.1"/>
    </source>
</evidence>
<dbReference type="EMBL" id="FTOM01000001">
    <property type="protein sequence ID" value="SIS58356.1"/>
    <property type="molecule type" value="Genomic_DNA"/>
</dbReference>
<reference evidence="3" key="1">
    <citation type="submission" date="2017-01" db="EMBL/GenBank/DDBJ databases">
        <authorList>
            <person name="Varghese N."/>
            <person name="Submissions S."/>
        </authorList>
    </citation>
    <scope>NUCLEOTIDE SEQUENCE [LARGE SCALE GENOMIC DNA]</scope>
    <source>
        <strain evidence="3">DSM 18714</strain>
    </source>
</reference>
<dbReference type="RefSeq" id="WP_076363726.1">
    <property type="nucleotide sequence ID" value="NZ_FTOM01000001.1"/>
</dbReference>
<feature type="transmembrane region" description="Helical" evidence="1">
    <location>
        <begin position="12"/>
        <end position="32"/>
    </location>
</feature>
<feature type="transmembrane region" description="Helical" evidence="1">
    <location>
        <begin position="44"/>
        <end position="65"/>
    </location>
</feature>
<organism evidence="2 3">
    <name type="scientific">Phaeovulum vinaykumarii</name>
    <dbReference type="NCBI Taxonomy" id="407234"/>
    <lineage>
        <taxon>Bacteria</taxon>
        <taxon>Pseudomonadati</taxon>
        <taxon>Pseudomonadota</taxon>
        <taxon>Alphaproteobacteria</taxon>
        <taxon>Rhodobacterales</taxon>
        <taxon>Paracoccaceae</taxon>
        <taxon>Phaeovulum</taxon>
    </lineage>
</organism>
<dbReference type="Pfam" id="PF05437">
    <property type="entry name" value="AzlD"/>
    <property type="match status" value="1"/>
</dbReference>
<sequence>MTSYTPTDIWTVIVLLGLGTFGLRFSFLGALGRRPLPDWALRHLRYTAVAIMPGLVAPLVLWPAATGGQTDPARLLAALAAIVCGMATRNTLVAILGGLAALYLGLFSFG</sequence>
<keyword evidence="1" id="KW-0812">Transmembrane</keyword>
<proteinExistence type="predicted"/>
<feature type="transmembrane region" description="Helical" evidence="1">
    <location>
        <begin position="77"/>
        <end position="106"/>
    </location>
</feature>
<dbReference type="STRING" id="407234.SAMN05421795_101742"/>
<evidence type="ECO:0000256" key="1">
    <source>
        <dbReference type="SAM" id="Phobius"/>
    </source>
</evidence>
<accession>A0A1N7K9T6</accession>
<dbReference type="AlphaFoldDB" id="A0A1N7K9T6"/>
<keyword evidence="3" id="KW-1185">Reference proteome</keyword>
<gene>
    <name evidence="2" type="ORF">SAMN05421795_101742</name>
</gene>
<dbReference type="Proteomes" id="UP000186098">
    <property type="component" value="Unassembled WGS sequence"/>
</dbReference>
<name>A0A1N7K9T6_9RHOB</name>
<evidence type="ECO:0000313" key="3">
    <source>
        <dbReference type="Proteomes" id="UP000186098"/>
    </source>
</evidence>
<protein>
    <submittedName>
        <fullName evidence="2">Branched-chain amino acid transport protein</fullName>
    </submittedName>
</protein>
<dbReference type="OrthoDB" id="6119856at2"/>